<evidence type="ECO:0000313" key="3">
    <source>
        <dbReference type="Proteomes" id="UP001444625"/>
    </source>
</evidence>
<evidence type="ECO:0008006" key="4">
    <source>
        <dbReference type="Google" id="ProtNLM"/>
    </source>
</evidence>
<feature type="signal peptide" evidence="1">
    <location>
        <begin position="1"/>
        <end position="21"/>
    </location>
</feature>
<comment type="caution">
    <text evidence="2">The sequence shown here is derived from an EMBL/GenBank/DDBJ whole genome shotgun (WGS) entry which is preliminary data.</text>
</comment>
<keyword evidence="3" id="KW-1185">Reference proteome</keyword>
<dbReference type="RefSeq" id="WP_345823542.1">
    <property type="nucleotide sequence ID" value="NZ_JBDIML010000001.1"/>
</dbReference>
<reference evidence="2 3" key="1">
    <citation type="submission" date="2024-05" db="EMBL/GenBank/DDBJ databases">
        <authorList>
            <person name="Haq I."/>
            <person name="Ullah Z."/>
            <person name="Ahmad R."/>
            <person name="Li M."/>
            <person name="Tong Y."/>
        </authorList>
    </citation>
    <scope>NUCLEOTIDE SEQUENCE [LARGE SCALE GENOMIC DNA]</scope>
    <source>
        <strain evidence="2 3">16A2E</strain>
    </source>
</reference>
<gene>
    <name evidence="2" type="ORF">ABC228_02705</name>
</gene>
<name>A0ABU9XF05_9BACI</name>
<protein>
    <recommendedName>
        <fullName evidence="4">DUF3888 domain-containing protein</fullName>
    </recommendedName>
</protein>
<evidence type="ECO:0000256" key="1">
    <source>
        <dbReference type="SAM" id="SignalP"/>
    </source>
</evidence>
<evidence type="ECO:0000313" key="2">
    <source>
        <dbReference type="EMBL" id="MEN2766083.1"/>
    </source>
</evidence>
<dbReference type="EMBL" id="JBDIML010000001">
    <property type="protein sequence ID" value="MEN2766083.1"/>
    <property type="molecule type" value="Genomic_DNA"/>
</dbReference>
<accession>A0ABU9XF05</accession>
<feature type="chain" id="PRO_5045334479" description="DUF3888 domain-containing protein" evidence="1">
    <location>
        <begin position="22"/>
        <end position="162"/>
    </location>
</feature>
<proteinExistence type="predicted"/>
<sequence length="162" mass="18708">MKTKLIIVSVLCLANFFTVHLVSTKASELASQELPDFKNSSKEKNQIYGYFILELYHKEIMAAIKEHYNDDKISGYTTPKQPHHDMISISMLHNNDNKELQKYSYALKIKLLPIYSNGTILGEDTIYFAVEPFRLTMKNIPKDYPTIELISYEHSNPSSKNK</sequence>
<keyword evidence="1" id="KW-0732">Signal</keyword>
<organism evidence="2 3">
    <name type="scientific">Ornithinibacillus xuwenensis</name>
    <dbReference type="NCBI Taxonomy" id="3144668"/>
    <lineage>
        <taxon>Bacteria</taxon>
        <taxon>Bacillati</taxon>
        <taxon>Bacillota</taxon>
        <taxon>Bacilli</taxon>
        <taxon>Bacillales</taxon>
        <taxon>Bacillaceae</taxon>
        <taxon>Ornithinibacillus</taxon>
    </lineage>
</organism>
<dbReference type="Proteomes" id="UP001444625">
    <property type="component" value="Unassembled WGS sequence"/>
</dbReference>